<dbReference type="HOGENOM" id="CLU_2972049_0_0_7"/>
<name>I5B1D4_9BACT</name>
<keyword evidence="2" id="KW-1185">Reference proteome</keyword>
<reference evidence="1 2" key="2">
    <citation type="submission" date="2012-02" db="EMBL/GenBank/DDBJ databases">
        <title>Improved High-Quality Draft sequence of Desulfobacter postgatei 2ac9.</title>
        <authorList>
            <consortium name="US DOE Joint Genome Institute"/>
            <person name="Lucas S."/>
            <person name="Han J."/>
            <person name="Lapidus A."/>
            <person name="Cheng J.-F."/>
            <person name="Goodwin L."/>
            <person name="Pitluck S."/>
            <person name="Peters L."/>
            <person name="Ovchinnikova G."/>
            <person name="Held B."/>
            <person name="Detter J.C."/>
            <person name="Han C."/>
            <person name="Tapia R."/>
            <person name="Land M."/>
            <person name="Hauser L."/>
            <person name="Kyrpides N."/>
            <person name="Ivanova N."/>
            <person name="Pagani I."/>
            <person name="Orellana R."/>
            <person name="Lovley D."/>
            <person name="Woyke T."/>
        </authorList>
    </citation>
    <scope>NUCLEOTIDE SEQUENCE [LARGE SCALE GENOMIC DNA]</scope>
    <source>
        <strain evidence="1 2">2ac9</strain>
    </source>
</reference>
<evidence type="ECO:0000313" key="1">
    <source>
        <dbReference type="EMBL" id="EIM63297.1"/>
    </source>
</evidence>
<dbReference type="AlphaFoldDB" id="I5B1D4"/>
<proteinExistence type="predicted"/>
<dbReference type="Proteomes" id="UP000005778">
    <property type="component" value="Chromosome"/>
</dbReference>
<reference evidence="1 2" key="1">
    <citation type="submission" date="2011-09" db="EMBL/GenBank/DDBJ databases">
        <authorList>
            <consortium name="US DOE Joint Genome Institute (JGI-PGF)"/>
            <person name="Lucas S."/>
            <person name="Han J."/>
            <person name="Lapidus A."/>
            <person name="Cheng J.-F."/>
            <person name="Goodwin L."/>
            <person name="Pitluck S."/>
            <person name="Peters L."/>
            <person name="Land M.L."/>
            <person name="Hauser L."/>
            <person name="Orellana R."/>
            <person name="Lovley D."/>
            <person name="Woyke T.J."/>
        </authorList>
    </citation>
    <scope>NUCLEOTIDE SEQUENCE [LARGE SCALE GENOMIC DNA]</scope>
    <source>
        <strain evidence="1 2">2ac9</strain>
    </source>
</reference>
<protein>
    <submittedName>
        <fullName evidence="1">Uncharacterized protein</fullName>
    </submittedName>
</protein>
<sequence>MLQAGVLKNFFHSVEKQGVRGDILVNNTRIGWFTPFSQMLKADSDRHFSLNVQARLRR</sequence>
<accession>I5B1D4</accession>
<dbReference type="EMBL" id="CM001488">
    <property type="protein sequence ID" value="EIM63297.1"/>
    <property type="molecule type" value="Genomic_DNA"/>
</dbReference>
<organism evidence="1 2">
    <name type="scientific">Desulfobacter postgatei 2ac9</name>
    <dbReference type="NCBI Taxonomy" id="879212"/>
    <lineage>
        <taxon>Bacteria</taxon>
        <taxon>Pseudomonadati</taxon>
        <taxon>Thermodesulfobacteriota</taxon>
        <taxon>Desulfobacteria</taxon>
        <taxon>Desulfobacterales</taxon>
        <taxon>Desulfobacteraceae</taxon>
        <taxon>Desulfobacter</taxon>
    </lineage>
</organism>
<gene>
    <name evidence="1" type="ORF">DespoDRAFT_01346</name>
</gene>
<evidence type="ECO:0000313" key="2">
    <source>
        <dbReference type="Proteomes" id="UP000005778"/>
    </source>
</evidence>